<dbReference type="RefSeq" id="WP_184480198.1">
    <property type="nucleotide sequence ID" value="NZ_JACHIV010000001.1"/>
</dbReference>
<evidence type="ECO:0000256" key="3">
    <source>
        <dbReference type="ARBA" id="ARBA00022741"/>
    </source>
</evidence>
<comment type="caution">
    <text evidence="10">The sequence shown here is derived from an EMBL/GenBank/DDBJ whole genome shotgun (WGS) entry which is preliminary data.</text>
</comment>
<keyword evidence="4" id="KW-0067">ATP-binding</keyword>
<dbReference type="InterPro" id="IPR013126">
    <property type="entry name" value="Hsp_70_fam"/>
</dbReference>
<dbReference type="Pfam" id="PF00012">
    <property type="entry name" value="HSP70"/>
    <property type="match status" value="1"/>
</dbReference>
<accession>A0A840NG28</accession>
<evidence type="ECO:0000313" key="10">
    <source>
        <dbReference type="EMBL" id="MBB5070544.1"/>
    </source>
</evidence>
<proteinExistence type="inferred from homology"/>
<keyword evidence="11" id="KW-1185">Reference proteome</keyword>
<feature type="compositionally biased region" description="Polar residues" evidence="8">
    <location>
        <begin position="821"/>
        <end position="831"/>
    </location>
</feature>
<dbReference type="Gene3D" id="3.90.640.10">
    <property type="entry name" value="Actin, Chain A, domain 4"/>
    <property type="match status" value="1"/>
</dbReference>
<feature type="domain" description="FHA" evidence="9">
    <location>
        <begin position="599"/>
        <end position="657"/>
    </location>
</feature>
<name>A0A840NG28_9PSEU</name>
<dbReference type="Gene3D" id="3.30.420.40">
    <property type="match status" value="2"/>
</dbReference>
<dbReference type="GO" id="GO:0140662">
    <property type="term" value="F:ATP-dependent protein folding chaperone"/>
    <property type="evidence" value="ECO:0007669"/>
    <property type="project" value="InterPro"/>
</dbReference>
<comment type="similarity">
    <text evidence="1">Belongs to the heat shock protein 70 family.</text>
</comment>
<dbReference type="Proteomes" id="UP000580474">
    <property type="component" value="Unassembled WGS sequence"/>
</dbReference>
<keyword evidence="3" id="KW-0547">Nucleotide-binding</keyword>
<evidence type="ECO:0000256" key="7">
    <source>
        <dbReference type="SAM" id="Coils"/>
    </source>
</evidence>
<gene>
    <name evidence="10" type="ORF">BJ969_003632</name>
</gene>
<keyword evidence="5" id="KW-0346">Stress response</keyword>
<dbReference type="InterPro" id="IPR029047">
    <property type="entry name" value="HSP70_peptide-bd_sf"/>
</dbReference>
<keyword evidence="6" id="KW-0143">Chaperone</keyword>
<feature type="region of interest" description="Disordered" evidence="8">
    <location>
        <begin position="811"/>
        <end position="831"/>
    </location>
</feature>
<evidence type="ECO:0000256" key="8">
    <source>
        <dbReference type="SAM" id="MobiDB-lite"/>
    </source>
</evidence>
<dbReference type="InterPro" id="IPR043129">
    <property type="entry name" value="ATPase_NBD"/>
</dbReference>
<dbReference type="InterPro" id="IPR000253">
    <property type="entry name" value="FHA_dom"/>
</dbReference>
<dbReference type="Gene3D" id="2.60.34.10">
    <property type="entry name" value="Substrate Binding Domain Of DNAk, Chain A, domain 1"/>
    <property type="match status" value="1"/>
</dbReference>
<evidence type="ECO:0000256" key="5">
    <source>
        <dbReference type="ARBA" id="ARBA00023016"/>
    </source>
</evidence>
<evidence type="ECO:0000259" key="9">
    <source>
        <dbReference type="PROSITE" id="PS50006"/>
    </source>
</evidence>
<dbReference type="PROSITE" id="PS00297">
    <property type="entry name" value="HSP70_1"/>
    <property type="match status" value="1"/>
</dbReference>
<protein>
    <submittedName>
        <fullName evidence="10">Molecular chaperone DnaK</fullName>
    </submittedName>
</protein>
<keyword evidence="2" id="KW-0597">Phosphoprotein</keyword>
<evidence type="ECO:0000256" key="2">
    <source>
        <dbReference type="ARBA" id="ARBA00022553"/>
    </source>
</evidence>
<evidence type="ECO:0000256" key="6">
    <source>
        <dbReference type="ARBA" id="ARBA00023186"/>
    </source>
</evidence>
<dbReference type="PRINTS" id="PR00301">
    <property type="entry name" value="HEATSHOCK70"/>
</dbReference>
<organism evidence="10 11">
    <name type="scientific">Saccharopolyspora gloriosae</name>
    <dbReference type="NCBI Taxonomy" id="455344"/>
    <lineage>
        <taxon>Bacteria</taxon>
        <taxon>Bacillati</taxon>
        <taxon>Actinomycetota</taxon>
        <taxon>Actinomycetes</taxon>
        <taxon>Pseudonocardiales</taxon>
        <taxon>Pseudonocardiaceae</taxon>
        <taxon>Saccharopolyspora</taxon>
    </lineage>
</organism>
<dbReference type="GO" id="GO:0005524">
    <property type="term" value="F:ATP binding"/>
    <property type="evidence" value="ECO:0007669"/>
    <property type="project" value="UniProtKB-KW"/>
</dbReference>
<dbReference type="SUPFAM" id="SSF53067">
    <property type="entry name" value="Actin-like ATPase domain"/>
    <property type="match status" value="2"/>
</dbReference>
<reference evidence="10 11" key="1">
    <citation type="submission" date="2020-08" db="EMBL/GenBank/DDBJ databases">
        <title>Sequencing the genomes of 1000 actinobacteria strains.</title>
        <authorList>
            <person name="Klenk H.-P."/>
        </authorList>
    </citation>
    <scope>NUCLEOTIDE SEQUENCE [LARGE SCALE GENOMIC DNA]</scope>
    <source>
        <strain evidence="10 11">DSM 45582</strain>
    </source>
</reference>
<keyword evidence="7" id="KW-0175">Coiled coil</keyword>
<dbReference type="AlphaFoldDB" id="A0A840NG28"/>
<evidence type="ECO:0000313" key="11">
    <source>
        <dbReference type="Proteomes" id="UP000580474"/>
    </source>
</evidence>
<evidence type="ECO:0000256" key="4">
    <source>
        <dbReference type="ARBA" id="ARBA00022840"/>
    </source>
</evidence>
<dbReference type="SUPFAM" id="SSF100920">
    <property type="entry name" value="Heat shock protein 70kD (HSP70), peptide-binding domain"/>
    <property type="match status" value="1"/>
</dbReference>
<dbReference type="PANTHER" id="PTHR19375">
    <property type="entry name" value="HEAT SHOCK PROTEIN 70KDA"/>
    <property type="match status" value="1"/>
</dbReference>
<dbReference type="InterPro" id="IPR018181">
    <property type="entry name" value="Heat_shock_70_CS"/>
</dbReference>
<sequence length="831" mass="89648">MNRTMIDFGIDLGTTNSAIAVAGGSDAAVVRNNHHRECTPSAVYVSRTGKVYVGDMAKDRVAADPENACSEFKLQMGVQGSGKTFEAAQRTMSPEELSGEVLKSLRGDAQKAFAEAIGSAVITVPAAFELDQNDATRRAAELAGLGFAPLIQEPTAAAWAYSAGEAPQRAFWLVYDLGGGTFDAAVIKVDDGEFVVVNHAGDNFLGGKLIDWALVDEVLIPAVRESGLTGLTRDDPRSAGNVAKLKAAAESAKIQLSNTDSVDVVVELKDDQGADLEFACELTRAQVERVARPLYVRSIALCRRALDEKGLGPGDVERVLLVGGATLAPSLRELLADPVEGLGIRLDHSQDPVTVVARGAAIFAGTQRLPAAKDRPVPPGQVALDFEYEPVGPDTEPLVGGQARAERPQEWAGSTIEFVDAAARPAWRSGQIALTAEGAFTTRLRAAEQTTTTFAVEFRDPQGTLVDTDPAEIGYRHGTVGRPPVLSHSVGVGLSDNDVAWLLQKGTELPASRRVVLRTAVDVRRHSDAGLIRVPLVEGERERADLDTLIGGLDIRPDEVRRDVPAGSEIEVSLRIDRSFSPRADAYVPVLDEEFEIEVDLGRTRTTDVALLRHEYDQLDQRHRNLRQEAAELEAPSALQQLDRLAEDGALAEIRRLVSAAEVDPDAAPTCASRMRDAEAVLDDVDDDLELPRTISEARSLLETVRDLVAKAGNDADHLDFRAAEAALTAAVKVGSQTMIRRQIEALQRILRRMLENAGVLDAVVFGQFEREFAQHADRDVQRLLKDGKRYLAGEDAHGLRTVLAELRRRLPEGPAGRTGHGSTVTGGTRW</sequence>
<evidence type="ECO:0000256" key="1">
    <source>
        <dbReference type="ARBA" id="ARBA00007381"/>
    </source>
</evidence>
<dbReference type="CDD" id="cd24029">
    <property type="entry name" value="ASKHA_NBD_HSP70_DnaK_HscA_HscC"/>
    <property type="match status" value="1"/>
</dbReference>
<dbReference type="EMBL" id="JACHIV010000001">
    <property type="protein sequence ID" value="MBB5070544.1"/>
    <property type="molecule type" value="Genomic_DNA"/>
</dbReference>
<feature type="coiled-coil region" evidence="7">
    <location>
        <begin position="609"/>
        <end position="636"/>
    </location>
</feature>
<dbReference type="PROSITE" id="PS50006">
    <property type="entry name" value="FHA_DOMAIN"/>
    <property type="match status" value="1"/>
</dbReference>